<dbReference type="RefSeq" id="WP_006885468.1">
    <property type="nucleotide sequence ID" value="NZ_AOIU01000043.1"/>
</dbReference>
<gene>
    <name evidence="2" type="ORF">C475_19018</name>
</gene>
<keyword evidence="3" id="KW-1185">Reference proteome</keyword>
<dbReference type="Proteomes" id="UP000011626">
    <property type="component" value="Unassembled WGS sequence"/>
</dbReference>
<feature type="region of interest" description="Disordered" evidence="1">
    <location>
        <begin position="39"/>
        <end position="70"/>
    </location>
</feature>
<proteinExistence type="predicted"/>
<reference evidence="2 3" key="1">
    <citation type="journal article" date="2014" name="PLoS Genet.">
        <title>Phylogenetically driven sequencing of extremely halophilic archaea reveals strategies for static and dynamic osmo-response.</title>
        <authorList>
            <person name="Becker E.A."/>
            <person name="Seitzer P.M."/>
            <person name="Tritt A."/>
            <person name="Larsen D."/>
            <person name="Krusor M."/>
            <person name="Yao A.I."/>
            <person name="Wu D."/>
            <person name="Madern D."/>
            <person name="Eisen J.A."/>
            <person name="Darling A.E."/>
            <person name="Facciotti M.T."/>
        </authorList>
    </citation>
    <scope>NUCLEOTIDE SEQUENCE [LARGE SCALE GENOMIC DNA]</scope>
    <source>
        <strain evidence="2 3">2-9-1</strain>
    </source>
</reference>
<feature type="region of interest" description="Disordered" evidence="1">
    <location>
        <begin position="1"/>
        <end position="22"/>
    </location>
</feature>
<protein>
    <submittedName>
        <fullName evidence="2">Uncharacterized protein</fullName>
    </submittedName>
</protein>
<evidence type="ECO:0000256" key="1">
    <source>
        <dbReference type="SAM" id="MobiDB-lite"/>
    </source>
</evidence>
<evidence type="ECO:0000313" key="2">
    <source>
        <dbReference type="EMBL" id="ELZ21080.1"/>
    </source>
</evidence>
<organism evidence="2 3">
    <name type="scientific">Halosimplex carlsbadense 2-9-1</name>
    <dbReference type="NCBI Taxonomy" id="797114"/>
    <lineage>
        <taxon>Archaea</taxon>
        <taxon>Methanobacteriati</taxon>
        <taxon>Methanobacteriota</taxon>
        <taxon>Stenosarchaea group</taxon>
        <taxon>Halobacteria</taxon>
        <taxon>Halobacteriales</taxon>
        <taxon>Haloarculaceae</taxon>
        <taxon>Halosimplex</taxon>
    </lineage>
</organism>
<accession>M0CCX0</accession>
<feature type="compositionally biased region" description="Basic and acidic residues" evidence="1">
    <location>
        <begin position="39"/>
        <end position="52"/>
    </location>
</feature>
<comment type="caution">
    <text evidence="2">The sequence shown here is derived from an EMBL/GenBank/DDBJ whole genome shotgun (WGS) entry which is preliminary data.</text>
</comment>
<name>M0CCX0_9EURY</name>
<evidence type="ECO:0000313" key="3">
    <source>
        <dbReference type="Proteomes" id="UP000011626"/>
    </source>
</evidence>
<feature type="compositionally biased region" description="Acidic residues" evidence="1">
    <location>
        <begin position="56"/>
        <end position="70"/>
    </location>
</feature>
<feature type="compositionally biased region" description="Basic and acidic residues" evidence="1">
    <location>
        <begin position="11"/>
        <end position="22"/>
    </location>
</feature>
<dbReference type="OrthoDB" id="333476at2157"/>
<sequence>MSRGPPFSPDDSSRNEWPDWREYTTQLDYPERDIRIIFPEEKGPFRKPHDQPADFGDFDPDPEDPDPDIWPLEDYDPGHPADVDDLICWRGSFPAPHVAWVTEEYLTARYGYNPVRQNIQTSELPWWHQPDDAKEEGDVEVVATNSSPDRMTLTEDRKKALTRIARLWNGEDVRGKHLLLDKCPAWMDFLGDLNQEELRRIVVDPSTDHKFAETFAEHSWYEEEQAVYASPQRILRKKVWYAPTQRGRTLINQNDAFPTLTGDSMEGLSHRVTVGLALIREQLKGRDTATYHGLKGYSVDVASRDDNGQVYAGEVITGHHNWQYHRKTYRKMKDLDSQGVTPYAVFDSRSTAYAVMNHWIREGLVELPTGTFDSNPKIEWGRRKVQDAYSNEHIRWRVGDWTTTDVLWRLTLGADGPDIRPSQIKSLNW</sequence>
<dbReference type="AlphaFoldDB" id="M0CCX0"/>
<dbReference type="EMBL" id="AOIU01000043">
    <property type="protein sequence ID" value="ELZ21080.1"/>
    <property type="molecule type" value="Genomic_DNA"/>
</dbReference>